<dbReference type="Gene3D" id="1.20.120.330">
    <property type="entry name" value="Nucleotidyltransferases domain 2"/>
    <property type="match status" value="1"/>
</dbReference>
<dbReference type="Pfam" id="PF01909">
    <property type="entry name" value="NTP_transf_2"/>
    <property type="match status" value="1"/>
</dbReference>
<dbReference type="RefSeq" id="WP_354298065.1">
    <property type="nucleotide sequence ID" value="NZ_JBEPLU010000002.1"/>
</dbReference>
<protein>
    <submittedName>
        <fullName evidence="2">Nucleotidyltransferase</fullName>
    </submittedName>
</protein>
<dbReference type="CDD" id="cd05403">
    <property type="entry name" value="NT_KNTase_like"/>
    <property type="match status" value="1"/>
</dbReference>
<comment type="caution">
    <text evidence="2">The sequence shown here is derived from an EMBL/GenBank/DDBJ whole genome shotgun (WGS) entry which is preliminary data.</text>
</comment>
<dbReference type="SUPFAM" id="SSF81593">
    <property type="entry name" value="Nucleotidyltransferase substrate binding subunit/domain"/>
    <property type="match status" value="1"/>
</dbReference>
<evidence type="ECO:0000313" key="2">
    <source>
        <dbReference type="EMBL" id="MET3528070.1"/>
    </source>
</evidence>
<dbReference type="SUPFAM" id="SSF81301">
    <property type="entry name" value="Nucleotidyltransferase"/>
    <property type="match status" value="1"/>
</dbReference>
<feature type="domain" description="HEPN" evidence="1">
    <location>
        <begin position="170"/>
        <end position="283"/>
    </location>
</feature>
<dbReference type="InterPro" id="IPR052548">
    <property type="entry name" value="Type_VII_TA_antitoxin"/>
</dbReference>
<dbReference type="Proteomes" id="UP001549110">
    <property type="component" value="Unassembled WGS sequence"/>
</dbReference>
<dbReference type="PROSITE" id="PS50910">
    <property type="entry name" value="HEPN"/>
    <property type="match status" value="1"/>
</dbReference>
<dbReference type="InterPro" id="IPR007842">
    <property type="entry name" value="HEPN_dom"/>
</dbReference>
<dbReference type="InterPro" id="IPR043519">
    <property type="entry name" value="NT_sf"/>
</dbReference>
<sequence length="302" mass="34866">MNDSLDHLPEGKRQELARVLEILFREFEDATRSRSSARKQGRILKVLLFGSYARGDWVDDPVGGYKSDYDLLVVVNADELTDTAEYWMEADQHLLQAYEIAHQLTAPAHFIVHSLSDVNHQLARGRPFFTQIVREGVALYEAPDHPFAKPARLSPQEAYAEAKANFDTWFPSSGEFLQYGMDGAARHQYNSAAFLLHQAAERLYHCVLLTMTLHSTKSHNLNFLRSQAERVEPGLIPVWPRSSRFEKRCWELLRRAYVEARFSSHYVITVEELAWLIDRVSDLQQRVQMRCEAYLATIRPKD</sequence>
<dbReference type="Gene3D" id="3.30.460.10">
    <property type="entry name" value="Beta Polymerase, domain 2"/>
    <property type="match status" value="1"/>
</dbReference>
<organism evidence="2 3">
    <name type="scientific">Phenylobacterium koreense</name>
    <dbReference type="NCBI Taxonomy" id="266125"/>
    <lineage>
        <taxon>Bacteria</taxon>
        <taxon>Pseudomonadati</taxon>
        <taxon>Pseudomonadota</taxon>
        <taxon>Alphaproteobacteria</taxon>
        <taxon>Caulobacterales</taxon>
        <taxon>Caulobacteraceae</taxon>
        <taxon>Phenylobacterium</taxon>
    </lineage>
</organism>
<accession>A0ABV2ELZ8</accession>
<dbReference type="Pfam" id="PF05168">
    <property type="entry name" value="HEPN"/>
    <property type="match status" value="1"/>
</dbReference>
<dbReference type="InterPro" id="IPR002934">
    <property type="entry name" value="Polymerase_NTP_transf_dom"/>
</dbReference>
<keyword evidence="3" id="KW-1185">Reference proteome</keyword>
<reference evidence="2 3" key="1">
    <citation type="submission" date="2024-06" db="EMBL/GenBank/DDBJ databases">
        <title>Genomic Encyclopedia of Type Strains, Phase IV (KMG-IV): sequencing the most valuable type-strain genomes for metagenomic binning, comparative biology and taxonomic classification.</title>
        <authorList>
            <person name="Goeker M."/>
        </authorList>
    </citation>
    <scope>NUCLEOTIDE SEQUENCE [LARGE SCALE GENOMIC DNA]</scope>
    <source>
        <strain evidence="2 3">DSM 17809</strain>
    </source>
</reference>
<name>A0ABV2ELZ8_9CAUL</name>
<dbReference type="PANTHER" id="PTHR33933:SF1">
    <property type="entry name" value="PROTEIN ADENYLYLTRANSFERASE MNTA-RELATED"/>
    <property type="match status" value="1"/>
</dbReference>
<gene>
    <name evidence="2" type="ORF">ABID41_003188</name>
</gene>
<dbReference type="EMBL" id="JBEPLU010000002">
    <property type="protein sequence ID" value="MET3528070.1"/>
    <property type="molecule type" value="Genomic_DNA"/>
</dbReference>
<evidence type="ECO:0000259" key="1">
    <source>
        <dbReference type="PROSITE" id="PS50910"/>
    </source>
</evidence>
<evidence type="ECO:0000313" key="3">
    <source>
        <dbReference type="Proteomes" id="UP001549110"/>
    </source>
</evidence>
<dbReference type="SMART" id="SM00748">
    <property type="entry name" value="HEPN"/>
    <property type="match status" value="1"/>
</dbReference>
<proteinExistence type="predicted"/>
<dbReference type="PANTHER" id="PTHR33933">
    <property type="entry name" value="NUCLEOTIDYLTRANSFERASE"/>
    <property type="match status" value="1"/>
</dbReference>